<keyword evidence="7 8" id="KW-0472">Membrane</keyword>
<evidence type="ECO:0000256" key="6">
    <source>
        <dbReference type="ARBA" id="ARBA00022989"/>
    </source>
</evidence>
<evidence type="ECO:0000256" key="4">
    <source>
        <dbReference type="ARBA" id="ARBA00022692"/>
    </source>
</evidence>
<evidence type="ECO:0000256" key="2">
    <source>
        <dbReference type="ARBA" id="ARBA00007776"/>
    </source>
</evidence>
<sequence>MQAVSRPARVLQPPRPRFIFLTLALAFFWDLIPKGGWGFWPELTLAVLTFWAMRDPDRVGVGTAFVLGVMLDVGRGVALGQEALALVWVVYLAQRRSARILWFGGWGQALLLLPLWVLALAVQAAVRLAAGGDWPGWGYFGSAFANAALWPLLSYALLWPQWRAVRSDASASLS</sequence>
<keyword evidence="10" id="KW-1185">Reference proteome</keyword>
<evidence type="ECO:0000256" key="1">
    <source>
        <dbReference type="ARBA" id="ARBA00004651"/>
    </source>
</evidence>
<dbReference type="GO" id="GO:0005886">
    <property type="term" value="C:plasma membrane"/>
    <property type="evidence" value="ECO:0007669"/>
    <property type="project" value="UniProtKB-SubCell"/>
</dbReference>
<evidence type="ECO:0000256" key="3">
    <source>
        <dbReference type="ARBA" id="ARBA00022475"/>
    </source>
</evidence>
<name>A0A0K6IUR7_9PROT</name>
<feature type="transmembrane region" description="Helical" evidence="8">
    <location>
        <begin position="60"/>
        <end position="93"/>
    </location>
</feature>
<dbReference type="Proteomes" id="UP000182108">
    <property type="component" value="Unassembled WGS sequence"/>
</dbReference>
<evidence type="ECO:0000256" key="8">
    <source>
        <dbReference type="SAM" id="Phobius"/>
    </source>
</evidence>
<keyword evidence="5" id="KW-0133">Cell shape</keyword>
<dbReference type="GO" id="GO:0008360">
    <property type="term" value="P:regulation of cell shape"/>
    <property type="evidence" value="ECO:0007669"/>
    <property type="project" value="UniProtKB-KW"/>
</dbReference>
<dbReference type="AlphaFoldDB" id="A0A0K6IUR7"/>
<feature type="transmembrane region" description="Helical" evidence="8">
    <location>
        <begin position="18"/>
        <end position="40"/>
    </location>
</feature>
<dbReference type="OrthoDB" id="5296998at2"/>
<comment type="similarity">
    <text evidence="2">Belongs to the MreD family.</text>
</comment>
<accession>A0A0K6IUR7</accession>
<evidence type="ECO:0000256" key="7">
    <source>
        <dbReference type="ARBA" id="ARBA00023136"/>
    </source>
</evidence>
<keyword evidence="6 8" id="KW-1133">Transmembrane helix</keyword>
<dbReference type="PIRSF" id="PIRSF018472">
    <property type="entry name" value="MreD_proteobac"/>
    <property type="match status" value="1"/>
</dbReference>
<protein>
    <submittedName>
        <fullName evidence="9">Rod shape-determining protein MreD</fullName>
    </submittedName>
</protein>
<dbReference type="InterPro" id="IPR026034">
    <property type="entry name" value="MreD_proteobac"/>
</dbReference>
<evidence type="ECO:0000313" key="9">
    <source>
        <dbReference type="EMBL" id="CUB06856.1"/>
    </source>
</evidence>
<organism evidence="9 10">
    <name type="scientific">Tepidiphilus thermophilus</name>
    <dbReference type="NCBI Taxonomy" id="876478"/>
    <lineage>
        <taxon>Bacteria</taxon>
        <taxon>Pseudomonadati</taxon>
        <taxon>Pseudomonadota</taxon>
        <taxon>Hydrogenophilia</taxon>
        <taxon>Hydrogenophilales</taxon>
        <taxon>Hydrogenophilaceae</taxon>
        <taxon>Tepidiphilus</taxon>
    </lineage>
</organism>
<dbReference type="PANTHER" id="PTHR37484:SF1">
    <property type="entry name" value="ROD SHAPE-DETERMINING PROTEIN MRED"/>
    <property type="match status" value="1"/>
</dbReference>
<dbReference type="RefSeq" id="WP_055423280.1">
    <property type="nucleotide sequence ID" value="NZ_CYHH01000004.1"/>
</dbReference>
<dbReference type="PANTHER" id="PTHR37484">
    <property type="entry name" value="ROD SHAPE-DETERMINING PROTEIN MRED"/>
    <property type="match status" value="1"/>
</dbReference>
<proteinExistence type="inferred from homology"/>
<feature type="transmembrane region" description="Helical" evidence="8">
    <location>
        <begin position="137"/>
        <end position="158"/>
    </location>
</feature>
<feature type="transmembrane region" description="Helical" evidence="8">
    <location>
        <begin position="100"/>
        <end position="125"/>
    </location>
</feature>
<keyword evidence="4 8" id="KW-0812">Transmembrane</keyword>
<reference evidence="10" key="1">
    <citation type="submission" date="2015-08" db="EMBL/GenBank/DDBJ databases">
        <authorList>
            <person name="Babu N.S."/>
            <person name="Beckwith C.J."/>
            <person name="Beseler K.G."/>
            <person name="Brison A."/>
            <person name="Carone J.V."/>
            <person name="Caskin T.P."/>
            <person name="Diamond M."/>
            <person name="Durham M.E."/>
            <person name="Foxe J.M."/>
            <person name="Go M."/>
            <person name="Henderson B.A."/>
            <person name="Jones I.B."/>
            <person name="McGettigan J.A."/>
            <person name="Micheletti S.J."/>
            <person name="Nasrallah M.E."/>
            <person name="Ortiz D."/>
            <person name="Piller C.R."/>
            <person name="Privatt S.R."/>
            <person name="Schneider S.L."/>
            <person name="Sharp S."/>
            <person name="Smith T.C."/>
            <person name="Stanton J.D."/>
            <person name="Ullery H.E."/>
            <person name="Wilson R.J."/>
            <person name="Serrano M.G."/>
            <person name="Buck G."/>
            <person name="Lee V."/>
            <person name="Wang Y."/>
            <person name="Carvalho R."/>
            <person name="Voegtly L."/>
            <person name="Shi R."/>
            <person name="Duckworth R."/>
            <person name="Johnson A."/>
            <person name="Loviza R."/>
            <person name="Walstead R."/>
            <person name="Shah Z."/>
            <person name="Kiflezghi M."/>
            <person name="Wade K."/>
            <person name="Ball S.L."/>
            <person name="Bradley K.W."/>
            <person name="Asai D.J."/>
            <person name="Bowman C.A."/>
            <person name="Russell D.A."/>
            <person name="Pope W.H."/>
            <person name="Jacobs-Sera D."/>
            <person name="Hendrix R.W."/>
            <person name="Hatfull G.F."/>
        </authorList>
    </citation>
    <scope>NUCLEOTIDE SEQUENCE [LARGE SCALE GENOMIC DNA]</scope>
    <source>
        <strain evidence="10">JCM 19170</strain>
    </source>
</reference>
<dbReference type="EMBL" id="CYHH01000004">
    <property type="protein sequence ID" value="CUB06856.1"/>
    <property type="molecule type" value="Genomic_DNA"/>
</dbReference>
<gene>
    <name evidence="9" type="ORF">Ga0061068_10478</name>
</gene>
<dbReference type="InterPro" id="IPR007227">
    <property type="entry name" value="Cell_shape_determining_MreD"/>
</dbReference>
<dbReference type="Pfam" id="PF04093">
    <property type="entry name" value="MreD"/>
    <property type="match status" value="1"/>
</dbReference>
<dbReference type="NCBIfam" id="TIGR03426">
    <property type="entry name" value="shape_MreD"/>
    <property type="match status" value="1"/>
</dbReference>
<evidence type="ECO:0000256" key="5">
    <source>
        <dbReference type="ARBA" id="ARBA00022960"/>
    </source>
</evidence>
<evidence type="ECO:0000313" key="10">
    <source>
        <dbReference type="Proteomes" id="UP000182108"/>
    </source>
</evidence>
<keyword evidence="3" id="KW-1003">Cell membrane</keyword>
<comment type="subcellular location">
    <subcellularLocation>
        <location evidence="1">Cell membrane</location>
        <topology evidence="1">Multi-pass membrane protein</topology>
    </subcellularLocation>
</comment>